<evidence type="ECO:0000313" key="4">
    <source>
        <dbReference type="Proteomes" id="UP000179266"/>
    </source>
</evidence>
<evidence type="ECO:0000313" key="3">
    <source>
        <dbReference type="EMBL" id="OGL46951.1"/>
    </source>
</evidence>
<dbReference type="PANTHER" id="PTHR30337">
    <property type="entry name" value="COMPONENT OF ATP-DEPENDENT DSDNA EXONUCLEASE"/>
    <property type="match status" value="1"/>
</dbReference>
<dbReference type="AlphaFoldDB" id="A0A1F7RZR1"/>
<accession>A0A1F7RZR1</accession>
<dbReference type="EMBL" id="MGDD01000105">
    <property type="protein sequence ID" value="OGL46951.1"/>
    <property type="molecule type" value="Genomic_DNA"/>
</dbReference>
<proteinExistence type="predicted"/>
<reference evidence="3 4" key="1">
    <citation type="journal article" date="2016" name="Nat. Commun.">
        <title>Thousands of microbial genomes shed light on interconnected biogeochemical processes in an aquifer system.</title>
        <authorList>
            <person name="Anantharaman K."/>
            <person name="Brown C.T."/>
            <person name="Hug L.A."/>
            <person name="Sharon I."/>
            <person name="Castelle C.J."/>
            <person name="Probst A.J."/>
            <person name="Thomas B.C."/>
            <person name="Singh A."/>
            <person name="Wilkins M.J."/>
            <person name="Karaoz U."/>
            <person name="Brodie E.L."/>
            <person name="Williams K.H."/>
            <person name="Hubbard S.S."/>
            <person name="Banfield J.F."/>
        </authorList>
    </citation>
    <scope>NUCLEOTIDE SEQUENCE [LARGE SCALE GENOMIC DNA]</scope>
</reference>
<name>A0A1F7RZR1_9BACT</name>
<gene>
    <name evidence="3" type="ORF">A2161_10440</name>
</gene>
<dbReference type="InterPro" id="IPR041796">
    <property type="entry name" value="Mre11_N"/>
</dbReference>
<dbReference type="SUPFAM" id="SSF56300">
    <property type="entry name" value="Metallo-dependent phosphatases"/>
    <property type="match status" value="1"/>
</dbReference>
<dbReference type="InterPro" id="IPR004843">
    <property type="entry name" value="Calcineurin-like_PHP"/>
</dbReference>
<evidence type="ECO:0000259" key="2">
    <source>
        <dbReference type="Pfam" id="PF00149"/>
    </source>
</evidence>
<dbReference type="InterPro" id="IPR050535">
    <property type="entry name" value="DNA_Repair-Maintenance_Comp"/>
</dbReference>
<dbReference type="GO" id="GO:0016787">
    <property type="term" value="F:hydrolase activity"/>
    <property type="evidence" value="ECO:0007669"/>
    <property type="project" value="UniProtKB-KW"/>
</dbReference>
<protein>
    <recommendedName>
        <fullName evidence="2">Calcineurin-like phosphoesterase domain-containing protein</fullName>
    </recommendedName>
</protein>
<sequence length="339" mass="39126">MSINFIHLADTHLGAEYTVRPRTLKERRGKDFFHNYELALQPAFDGNINFVIHSGDLFNRSKPPLDVITKAYEPLINVAQHGLPVFLIPGNHERSFFPRGLLLSHPNIHVFYQPETVVFRENDYLIAITGIPFVRKNARDVFRNYLKLSCWKTKIADIRILLVHQIFDNAIVGPHGYVFRKGEEVISRKDIPPDFDYVAAGHVHPHQYLENPFNKNQKICYSGSIDRISFAEINEDKGYIKGTIDGNSISTKFFKLPVKQMLLFTWNVNELDSRSLQSKMEKVFQDLNPMSICRIKLIGSEKYLKFAKQEAHKFVSCMPNTAIIQIYSSNGQFNKYNSE</sequence>
<organism evidence="3 4">
    <name type="scientific">Candidatus Schekmanbacteria bacterium RBG_13_48_7</name>
    <dbReference type="NCBI Taxonomy" id="1817878"/>
    <lineage>
        <taxon>Bacteria</taxon>
        <taxon>Candidatus Schekmaniibacteriota</taxon>
    </lineage>
</organism>
<comment type="caution">
    <text evidence="3">The sequence shown here is derived from an EMBL/GenBank/DDBJ whole genome shotgun (WGS) entry which is preliminary data.</text>
</comment>
<dbReference type="Gene3D" id="3.60.21.10">
    <property type="match status" value="1"/>
</dbReference>
<evidence type="ECO:0000256" key="1">
    <source>
        <dbReference type="ARBA" id="ARBA00022801"/>
    </source>
</evidence>
<dbReference type="CDD" id="cd00840">
    <property type="entry name" value="MPP_Mre11_N"/>
    <property type="match status" value="1"/>
</dbReference>
<dbReference type="InterPro" id="IPR029052">
    <property type="entry name" value="Metallo-depent_PP-like"/>
</dbReference>
<feature type="domain" description="Calcineurin-like phosphoesterase" evidence="2">
    <location>
        <begin position="4"/>
        <end position="205"/>
    </location>
</feature>
<dbReference type="Proteomes" id="UP000179266">
    <property type="component" value="Unassembled WGS sequence"/>
</dbReference>
<keyword evidence="1" id="KW-0378">Hydrolase</keyword>
<dbReference type="Pfam" id="PF00149">
    <property type="entry name" value="Metallophos"/>
    <property type="match status" value="1"/>
</dbReference>